<feature type="region of interest" description="Disordered" evidence="1">
    <location>
        <begin position="477"/>
        <end position="520"/>
    </location>
</feature>
<feature type="region of interest" description="Disordered" evidence="1">
    <location>
        <begin position="896"/>
        <end position="939"/>
    </location>
</feature>
<feature type="region of interest" description="Disordered" evidence="1">
    <location>
        <begin position="701"/>
        <end position="773"/>
    </location>
</feature>
<feature type="compositionally biased region" description="Polar residues" evidence="1">
    <location>
        <begin position="965"/>
        <end position="975"/>
    </location>
</feature>
<keyword evidence="2" id="KW-1185">Reference proteome</keyword>
<accession>A0A6P7IFA9</accession>
<evidence type="ECO:0000313" key="3">
    <source>
        <dbReference type="RefSeq" id="XP_028264278.1"/>
    </source>
</evidence>
<feature type="compositionally biased region" description="Polar residues" evidence="1">
    <location>
        <begin position="999"/>
        <end position="1019"/>
    </location>
</feature>
<gene>
    <name evidence="3" type="primary">amn1</name>
</gene>
<dbReference type="InParanoid" id="A0A6P7IFA9"/>
<feature type="region of interest" description="Disordered" evidence="1">
    <location>
        <begin position="1141"/>
        <end position="1212"/>
    </location>
</feature>
<dbReference type="RefSeq" id="XP_028264278.1">
    <property type="nucleotide sequence ID" value="XM_028408477.1"/>
</dbReference>
<dbReference type="Proteomes" id="UP000515145">
    <property type="component" value="Chromosome 6"/>
</dbReference>
<sequence length="1302" mass="144484">MDSYAFMNGQLQHIGPTSQTPQATSHHTRNTITNHQAGAANNSYQYGTLHHRAQPPQTTHFNLHNGAHTNRQASNWHTSAGPNQVLSSQQTEEWKMNSHCLVAANQPNQSNNVSPFSCYSISGLQGSSMNLTTQTSSNSINNAYGQQQLLVNKRQTVNIQNPPNGRAPQGWYQNANCVLMQPIPTTTLSLPCEQAVYTNTLASATIHRESAQYQIPRQNNTQNQYIPSNLLPPYNRSQKTHYNLPQFNQTNALNLPVTQQQPLRHKMPPDSAYESSGHPSYSASACRVQQFVSNAQATGQNTPPVTSGVLEHRNLNIIQSLALNFGTVMSRTQPVANSSLQPNVVPNAPCLPSAGDKSGKIQADNPVCLKSKGKVLELLSDSSLLRQVLEKIPSKTNGTQSSLASSSKIAERSDMLETVNVNDGSIHMSHGHTGTRVVAVVQPLSQESSQIACQQTSNTTKDDFLYNPEKVLCSPVTEHKESSLYPENQDQMMSSQAVDGCSSNDGSLLSSSDLGPPESMQTSDLNVNITLAGQVKAHSQIPERQNSPEQNSAMETPAETFQLSSLPTNEITLTQATCLTQLGRLVALKKLKQSTAVTDAFQKMIEIYWNNSIKALISKIKTGCHADVVSEAEHFCKTHLTPDSIILRQVKRSHRKYLKNMYVLEDNEVYSEPPYKSSWLNVNEKLDDIDKEFGFPLTMTFHSDMQDGESQSHPETTIDSTPESAVNEEPNVLSQAEPESVDLKESKEENSTAADTSTQPVSPNMSESDMSSDPHYSFKIEVLSPEEARLFFDQAQSETPQITDTVEELESQVSSVSVECVKAENTDVTLSEANPKDRTVCPIEQFCCVTKWVASILESDSAFSIVCDCKEKQSEKEGTDGNLEKEDEGVQTKIIDLTEDNDQPCSSSDEETKNSTSQSSIIPKSKTEDGNSSSSDGDVFSQLEDDLLELLNCTVTMESGALISENKQTESTNEVVMQRSDTEEGCGEAKQKSAGAAESPQQTKEQTQVQTPFSRSQVQKRPRSEDDTTFRKELKKRKLHANHNTQLEKSGKMAVAHTVKLTLFGSTKRSYGISSNEKKLPFISLHSARERPPEVLSVNVSSFKKKSSDQLHRGGYSVKQWLHESWRRSFLQIKHSHRNVLKTKTHPDASSSRVCLKKEKWTASPQKRVGKGKVTSQSLNKQRLCQKKTKKDVTREEPEDDKGSNTKDHAMPAQLRFSMLSETFNFKEGTNRQKETTCPVSDKPALIKEKNQSRHKAVMKPKGTWCPNERKRHLPSPVPKTTVTFQEFKKRYKEKTQASTDE</sequence>
<evidence type="ECO:0000313" key="2">
    <source>
        <dbReference type="Proteomes" id="UP000515145"/>
    </source>
</evidence>
<feature type="region of interest" description="Disordered" evidence="1">
    <location>
        <begin position="1250"/>
        <end position="1280"/>
    </location>
</feature>
<feature type="compositionally biased region" description="Basic and acidic residues" evidence="1">
    <location>
        <begin position="1191"/>
        <end position="1210"/>
    </location>
</feature>
<feature type="compositionally biased region" description="Polar residues" evidence="1">
    <location>
        <begin position="701"/>
        <end position="724"/>
    </location>
</feature>
<reference evidence="3" key="1">
    <citation type="submission" date="2025-08" db="UniProtKB">
        <authorList>
            <consortium name="RefSeq"/>
        </authorList>
    </citation>
    <scope>IDENTIFICATION</scope>
</reference>
<feature type="compositionally biased region" description="Polar residues" evidence="1">
    <location>
        <begin position="485"/>
        <end position="497"/>
    </location>
</feature>
<feature type="compositionally biased region" description="Basic and acidic residues" evidence="1">
    <location>
        <begin position="741"/>
        <end position="750"/>
    </location>
</feature>
<feature type="compositionally biased region" description="Low complexity" evidence="1">
    <location>
        <begin position="499"/>
        <end position="515"/>
    </location>
</feature>
<feature type="region of interest" description="Disordered" evidence="1">
    <location>
        <begin position="536"/>
        <end position="558"/>
    </location>
</feature>
<feature type="compositionally biased region" description="Basic and acidic residues" evidence="1">
    <location>
        <begin position="1022"/>
        <end position="1032"/>
    </location>
</feature>
<name>A0A6P7IFA9_9TELE</name>
<proteinExistence type="predicted"/>
<feature type="compositionally biased region" description="Polar residues" evidence="1">
    <location>
        <begin position="751"/>
        <end position="771"/>
    </location>
</feature>
<organism evidence="2 3">
    <name type="scientific">Parambassis ranga</name>
    <name type="common">Indian glassy fish</name>
    <dbReference type="NCBI Taxonomy" id="210632"/>
    <lineage>
        <taxon>Eukaryota</taxon>
        <taxon>Metazoa</taxon>
        <taxon>Chordata</taxon>
        <taxon>Craniata</taxon>
        <taxon>Vertebrata</taxon>
        <taxon>Euteleostomi</taxon>
        <taxon>Actinopterygii</taxon>
        <taxon>Neopterygii</taxon>
        <taxon>Teleostei</taxon>
        <taxon>Neoteleostei</taxon>
        <taxon>Acanthomorphata</taxon>
        <taxon>Ovalentaria</taxon>
        <taxon>Ambassidae</taxon>
        <taxon>Parambassis</taxon>
    </lineage>
</organism>
<dbReference type="GeneID" id="114437656"/>
<feature type="compositionally biased region" description="Polar residues" evidence="1">
    <location>
        <begin position="1174"/>
        <end position="1183"/>
    </location>
</feature>
<protein>
    <submittedName>
        <fullName evidence="3">Protein AMN1 homolog</fullName>
    </submittedName>
</protein>
<evidence type="ECO:0000256" key="1">
    <source>
        <dbReference type="SAM" id="MobiDB-lite"/>
    </source>
</evidence>
<feature type="region of interest" description="Disordered" evidence="1">
    <location>
        <begin position="964"/>
        <end position="1051"/>
    </location>
</feature>
<dbReference type="OrthoDB" id="8923208at2759"/>
<feature type="compositionally biased region" description="Polar residues" evidence="1">
    <location>
        <begin position="542"/>
        <end position="558"/>
    </location>
</feature>
<dbReference type="CTD" id="196394"/>